<sequence length="111" mass="11762">MAWAAWLGWDQQRDVQPDGSVTGPYEAWQVIGLVLTLLAPLYWAASSRRHITDAVLGVTTGLTAAAFYDWSDDASGLFMVGVFLVAAGSFAATTAVTALIASLKRVTVTNA</sequence>
<keyword evidence="1" id="KW-0812">Transmembrane</keyword>
<comment type="caution">
    <text evidence="2">The sequence shown here is derived from an EMBL/GenBank/DDBJ whole genome shotgun (WGS) entry which is preliminary data.</text>
</comment>
<evidence type="ECO:0000313" key="2">
    <source>
        <dbReference type="EMBL" id="GHH82918.1"/>
    </source>
</evidence>
<reference evidence="2" key="1">
    <citation type="journal article" date="2014" name="Int. J. Syst. Evol. Microbiol.">
        <title>Complete genome sequence of Corynebacterium casei LMG S-19264T (=DSM 44701T), isolated from a smear-ripened cheese.</title>
        <authorList>
            <consortium name="US DOE Joint Genome Institute (JGI-PGF)"/>
            <person name="Walter F."/>
            <person name="Albersmeier A."/>
            <person name="Kalinowski J."/>
            <person name="Ruckert C."/>
        </authorList>
    </citation>
    <scope>NUCLEOTIDE SEQUENCE</scope>
    <source>
        <strain evidence="2">CGMCC 4.7403</strain>
    </source>
</reference>
<name>A0A919L3T2_9ACTN</name>
<evidence type="ECO:0000256" key="1">
    <source>
        <dbReference type="SAM" id="Phobius"/>
    </source>
</evidence>
<accession>A0A919L3T2</accession>
<protein>
    <submittedName>
        <fullName evidence="2">Uncharacterized protein</fullName>
    </submittedName>
</protein>
<feature type="transmembrane region" description="Helical" evidence="1">
    <location>
        <begin position="51"/>
        <end position="70"/>
    </location>
</feature>
<proteinExistence type="predicted"/>
<dbReference type="AlphaFoldDB" id="A0A919L3T2"/>
<feature type="transmembrane region" description="Helical" evidence="1">
    <location>
        <begin position="27"/>
        <end position="44"/>
    </location>
</feature>
<reference evidence="2" key="2">
    <citation type="submission" date="2020-09" db="EMBL/GenBank/DDBJ databases">
        <authorList>
            <person name="Sun Q."/>
            <person name="Zhou Y."/>
        </authorList>
    </citation>
    <scope>NUCLEOTIDE SEQUENCE</scope>
    <source>
        <strain evidence="2">CGMCC 4.7403</strain>
    </source>
</reference>
<evidence type="ECO:0000313" key="3">
    <source>
        <dbReference type="Proteomes" id="UP000603227"/>
    </source>
</evidence>
<keyword evidence="3" id="KW-1185">Reference proteome</keyword>
<dbReference type="EMBL" id="BNAT01000002">
    <property type="protein sequence ID" value="GHH82918.1"/>
    <property type="molecule type" value="Genomic_DNA"/>
</dbReference>
<keyword evidence="1" id="KW-0472">Membrane</keyword>
<keyword evidence="1" id="KW-1133">Transmembrane helix</keyword>
<organism evidence="2 3">
    <name type="scientific">Streptomyces capitiformicae</name>
    <dbReference type="NCBI Taxonomy" id="2014920"/>
    <lineage>
        <taxon>Bacteria</taxon>
        <taxon>Bacillati</taxon>
        <taxon>Actinomycetota</taxon>
        <taxon>Actinomycetes</taxon>
        <taxon>Kitasatosporales</taxon>
        <taxon>Streptomycetaceae</taxon>
        <taxon>Streptomyces</taxon>
    </lineage>
</organism>
<dbReference type="Proteomes" id="UP000603227">
    <property type="component" value="Unassembled WGS sequence"/>
</dbReference>
<gene>
    <name evidence="2" type="ORF">GCM10017771_08400</name>
</gene>
<feature type="transmembrane region" description="Helical" evidence="1">
    <location>
        <begin position="76"/>
        <end position="101"/>
    </location>
</feature>